<accession>A0ABM6EAD7</accession>
<reference evidence="1 2" key="1">
    <citation type="submission" date="2016-09" db="EMBL/GenBank/DDBJ databases">
        <title>Complete genome sequence of Deltia acidovorans CM13 isolated from murine proximal colonic tissue.</title>
        <authorList>
            <person name="Saffarian A."/>
        </authorList>
    </citation>
    <scope>NUCLEOTIDE SEQUENCE [LARGE SCALE GENOMIC DNA]</scope>
    <source>
        <strain evidence="1 2">CM13</strain>
    </source>
</reference>
<gene>
    <name evidence="1" type="ORF">BI380_25455</name>
</gene>
<organism evidence="1 2">
    <name type="scientific">Delftia tsuruhatensis</name>
    <dbReference type="NCBI Taxonomy" id="180282"/>
    <lineage>
        <taxon>Bacteria</taxon>
        <taxon>Pseudomonadati</taxon>
        <taxon>Pseudomonadota</taxon>
        <taxon>Betaproteobacteria</taxon>
        <taxon>Burkholderiales</taxon>
        <taxon>Comamonadaceae</taxon>
        <taxon>Delftia</taxon>
    </lineage>
</organism>
<dbReference type="Proteomes" id="UP000095607">
    <property type="component" value="Chromosome"/>
</dbReference>
<dbReference type="EMBL" id="CP017420">
    <property type="protein sequence ID" value="AOV04437.1"/>
    <property type="molecule type" value="Genomic_DNA"/>
</dbReference>
<evidence type="ECO:0000313" key="1">
    <source>
        <dbReference type="EMBL" id="AOV04437.1"/>
    </source>
</evidence>
<evidence type="ECO:0008006" key="3">
    <source>
        <dbReference type="Google" id="ProtNLM"/>
    </source>
</evidence>
<sequence length="71" mass="8054">MLDSQFQADAPSRNWVGRFSDAAWRAKFGSMQPSEATRLHEIEGENAKLKKIRAAARLHIEALKVGFEVKR</sequence>
<evidence type="ECO:0000313" key="2">
    <source>
        <dbReference type="Proteomes" id="UP000095607"/>
    </source>
</evidence>
<name>A0ABM6EAD7_9BURK</name>
<proteinExistence type="predicted"/>
<keyword evidence="2" id="KW-1185">Reference proteome</keyword>
<protein>
    <recommendedName>
        <fullName evidence="3">Transposase</fullName>
    </recommendedName>
</protein>